<dbReference type="SUPFAM" id="SSF53474">
    <property type="entry name" value="alpha/beta-Hydrolases"/>
    <property type="match status" value="1"/>
</dbReference>
<dbReference type="PANTHER" id="PTHR11559">
    <property type="entry name" value="CARBOXYLESTERASE"/>
    <property type="match status" value="1"/>
</dbReference>
<gene>
    <name evidence="2" type="ORF">MTX78_18270</name>
</gene>
<sequence length="443" mass="47560">MPSTEPPQFHAPAGLIIGWRDGEVVRASGIRYARAERFKPCVAEPPSVTPILATAPAPACPQVADPRLALAFGDFYTDAIFDEDCLRLSVTVPAERQPAEFLPVLLWVHGGSYVTGAGDVPLYDPAALVSEQRVVVVAVTYRLGLLGFLGSEGGTPPNLGLLDLLEALRWVQRNIAACGGNPNLVTLLGHSSGADAIAHLMVSEGAAGLFRRVIMHSAPLGLARNRQPMIQAMAAAIGTFPATASIDEVLARETAVNKAVRRFGLKSGMPFGTQYGAFPLPAESEIEQAWEAVAPQVDVLIGATAEETRFFAAIDPKFHWLRRLSFVGTLLSRLLVRVTSGMIYLKPAEAFAQRHARAGGRAYHFLMLFQPAGDTFGAAHTVDLPLLLGTQASWGATPLLAHANWDPIHQAGQQVRTLWADFARTGVLPAQVQIPGVLRLKRE</sequence>
<feature type="domain" description="Carboxylesterase type B" evidence="1">
    <location>
        <begin position="24"/>
        <end position="315"/>
    </location>
</feature>
<dbReference type="InterPro" id="IPR050309">
    <property type="entry name" value="Type-B_Carboxylest/Lipase"/>
</dbReference>
<organism evidence="2 3">
    <name type="scientific">Hymenobacter tibetensis</name>
    <dbReference type="NCBI Taxonomy" id="497967"/>
    <lineage>
        <taxon>Bacteria</taxon>
        <taxon>Pseudomonadati</taxon>
        <taxon>Bacteroidota</taxon>
        <taxon>Cytophagia</taxon>
        <taxon>Cytophagales</taxon>
        <taxon>Hymenobacteraceae</taxon>
        <taxon>Hymenobacter</taxon>
    </lineage>
</organism>
<evidence type="ECO:0000313" key="2">
    <source>
        <dbReference type="EMBL" id="UOG74055.1"/>
    </source>
</evidence>
<dbReference type="EMBL" id="CP094669">
    <property type="protein sequence ID" value="UOG74055.1"/>
    <property type="molecule type" value="Genomic_DNA"/>
</dbReference>
<evidence type="ECO:0000259" key="1">
    <source>
        <dbReference type="Pfam" id="PF00135"/>
    </source>
</evidence>
<dbReference type="Pfam" id="PF00135">
    <property type="entry name" value="COesterase"/>
    <property type="match status" value="1"/>
</dbReference>
<proteinExistence type="predicted"/>
<keyword evidence="3" id="KW-1185">Reference proteome</keyword>
<dbReference type="InterPro" id="IPR002018">
    <property type="entry name" value="CarbesteraseB"/>
</dbReference>
<dbReference type="Gene3D" id="3.40.50.1820">
    <property type="entry name" value="alpha/beta hydrolase"/>
    <property type="match status" value="1"/>
</dbReference>
<accession>A0ABY4CXY9</accession>
<dbReference type="Proteomes" id="UP000831113">
    <property type="component" value="Chromosome"/>
</dbReference>
<dbReference type="InterPro" id="IPR029058">
    <property type="entry name" value="AB_hydrolase_fold"/>
</dbReference>
<protein>
    <submittedName>
        <fullName evidence="2">Carboxylesterase family protein</fullName>
    </submittedName>
</protein>
<evidence type="ECO:0000313" key="3">
    <source>
        <dbReference type="Proteomes" id="UP000831113"/>
    </source>
</evidence>
<reference evidence="2 3" key="1">
    <citation type="submission" date="2022-03" db="EMBL/GenBank/DDBJ databases">
        <title>Hymenobactersp. isolated from the air.</title>
        <authorList>
            <person name="Won M."/>
            <person name="Kwon S.-W."/>
        </authorList>
    </citation>
    <scope>NUCLEOTIDE SEQUENCE [LARGE SCALE GENOMIC DNA]</scope>
    <source>
        <strain evidence="2 3">KACC 21982</strain>
    </source>
</reference>
<dbReference type="RefSeq" id="WP_243797230.1">
    <property type="nucleotide sequence ID" value="NZ_CP094669.1"/>
</dbReference>
<name>A0ABY4CXY9_9BACT</name>